<feature type="compositionally biased region" description="Pro residues" evidence="1">
    <location>
        <begin position="76"/>
        <end position="86"/>
    </location>
</feature>
<dbReference type="Gene3D" id="1.25.10.10">
    <property type="entry name" value="Leucine-rich Repeat Variant"/>
    <property type="match status" value="1"/>
</dbReference>
<gene>
    <name evidence="2" type="ORF">Pla108_19340</name>
</gene>
<dbReference type="AlphaFoldDB" id="A0A5C6ACK5"/>
<accession>A0A5C6ACK5</accession>
<reference evidence="2 3" key="1">
    <citation type="submission" date="2019-02" db="EMBL/GenBank/DDBJ databases">
        <title>Deep-cultivation of Planctomycetes and their phenomic and genomic characterization uncovers novel biology.</title>
        <authorList>
            <person name="Wiegand S."/>
            <person name="Jogler M."/>
            <person name="Boedeker C."/>
            <person name="Pinto D."/>
            <person name="Vollmers J."/>
            <person name="Rivas-Marin E."/>
            <person name="Kohn T."/>
            <person name="Peeters S.H."/>
            <person name="Heuer A."/>
            <person name="Rast P."/>
            <person name="Oberbeckmann S."/>
            <person name="Bunk B."/>
            <person name="Jeske O."/>
            <person name="Meyerdierks A."/>
            <person name="Storesund J.E."/>
            <person name="Kallscheuer N."/>
            <person name="Luecker S."/>
            <person name="Lage O.M."/>
            <person name="Pohl T."/>
            <person name="Merkel B.J."/>
            <person name="Hornburger P."/>
            <person name="Mueller R.-W."/>
            <person name="Bruemmer F."/>
            <person name="Labrenz M."/>
            <person name="Spormann A.M."/>
            <person name="Op Den Camp H."/>
            <person name="Overmann J."/>
            <person name="Amann R."/>
            <person name="Jetten M.S.M."/>
            <person name="Mascher T."/>
            <person name="Medema M.H."/>
            <person name="Devos D.P."/>
            <person name="Kaster A.-K."/>
            <person name="Ovreas L."/>
            <person name="Rohde M."/>
            <person name="Galperin M.Y."/>
            <person name="Jogler C."/>
        </authorList>
    </citation>
    <scope>NUCLEOTIDE SEQUENCE [LARGE SCALE GENOMIC DNA]</scope>
    <source>
        <strain evidence="2 3">Pla108</strain>
    </source>
</reference>
<dbReference type="InterPro" id="IPR016024">
    <property type="entry name" value="ARM-type_fold"/>
</dbReference>
<organism evidence="2 3">
    <name type="scientific">Botrimarina colliarenosi</name>
    <dbReference type="NCBI Taxonomy" id="2528001"/>
    <lineage>
        <taxon>Bacteria</taxon>
        <taxon>Pseudomonadati</taxon>
        <taxon>Planctomycetota</taxon>
        <taxon>Planctomycetia</taxon>
        <taxon>Pirellulales</taxon>
        <taxon>Lacipirellulaceae</taxon>
        <taxon>Botrimarina</taxon>
    </lineage>
</organism>
<dbReference type="Proteomes" id="UP000317421">
    <property type="component" value="Unassembled WGS sequence"/>
</dbReference>
<protein>
    <recommendedName>
        <fullName evidence="4">HEAT repeat protein</fullName>
    </recommendedName>
</protein>
<sequence length="257" mass="26746">MIAAEEPRGFCANVAWLGRRTHLYCRTSNVGRFLANAVKPISKLTGGIIPSPNDNHFAAAVELHATKPAGMAPGATPKPPPPPPPGVAAAAQIKAEKAQAKIRREAVAFLAGLDCRYYPEAEAALIASLRADRDQCVRLEAARALATGCCCSPATVKALTICVTSSDEDGNPAERCSAVRQAALIALQRCEQCGATSAPTTPPEAPLGSVGDDNAAVQVGYNSPASADDVATRQLTPQVDSPPESVGLLDLWRSADR</sequence>
<dbReference type="InterPro" id="IPR011989">
    <property type="entry name" value="ARM-like"/>
</dbReference>
<dbReference type="SUPFAM" id="SSF48371">
    <property type="entry name" value="ARM repeat"/>
    <property type="match status" value="1"/>
</dbReference>
<dbReference type="EMBL" id="SJPR01000002">
    <property type="protein sequence ID" value="TWT97782.1"/>
    <property type="molecule type" value="Genomic_DNA"/>
</dbReference>
<feature type="region of interest" description="Disordered" evidence="1">
    <location>
        <begin position="68"/>
        <end position="87"/>
    </location>
</feature>
<name>A0A5C6ACK5_9BACT</name>
<keyword evidence="3" id="KW-1185">Reference proteome</keyword>
<evidence type="ECO:0000313" key="2">
    <source>
        <dbReference type="EMBL" id="TWT97782.1"/>
    </source>
</evidence>
<evidence type="ECO:0008006" key="4">
    <source>
        <dbReference type="Google" id="ProtNLM"/>
    </source>
</evidence>
<proteinExistence type="predicted"/>
<feature type="region of interest" description="Disordered" evidence="1">
    <location>
        <begin position="197"/>
        <end position="257"/>
    </location>
</feature>
<evidence type="ECO:0000256" key="1">
    <source>
        <dbReference type="SAM" id="MobiDB-lite"/>
    </source>
</evidence>
<evidence type="ECO:0000313" key="3">
    <source>
        <dbReference type="Proteomes" id="UP000317421"/>
    </source>
</evidence>
<comment type="caution">
    <text evidence="2">The sequence shown here is derived from an EMBL/GenBank/DDBJ whole genome shotgun (WGS) entry which is preliminary data.</text>
</comment>